<dbReference type="PROSITE" id="PS51138">
    <property type="entry name" value="ENT"/>
    <property type="match status" value="1"/>
</dbReference>
<dbReference type="Pfam" id="PF00027">
    <property type="entry name" value="cNMP_binding"/>
    <property type="match status" value="1"/>
</dbReference>
<protein>
    <submittedName>
        <fullName evidence="3">Putative signal-transduction protein</fullName>
    </submittedName>
</protein>
<dbReference type="SUPFAM" id="SSF48371">
    <property type="entry name" value="ARM repeat"/>
    <property type="match status" value="1"/>
</dbReference>
<dbReference type="AlphaFoldDB" id="A0A0N8KLM6"/>
<sequence>MPWSVQYLYDLGLVSLSTLWLYKTWRRSPELYARENLASRFRKQLERLQLNVSQFLEGRVLSDLNTHEVYVLAKVLPGFTREKRHQAYKGVLREALEEGYANYSSSLEVLQQMRRELGISDDEHRIVLEELGVEDPALLDPNRQRSLENQIRLSGYRKSLERLMLLQNKQSDGLQLSADRPVDLAQLSAQEVGAIRSLRREYSITSQEEDWILSGLSAGAGSAKKASFLLAQLPALMDSDRALNQPILQEHQAVLALLQENIKHRTELIVRSLLQTLVTLQTDPAASTLAQSLQALKPAILVTLLEQEDWGDRLPPDGLKLLSQLGEPPASSQEFSSQQILGYLEALLQNQNPLVQVAALYMMAQLDTEHSQAIAQTQRHATQAEIVRETAEQLLSIPASRPPLTAFSWLEKLVYLFNSDFFHGTQSETLIALAYSAEVRAYAKDDVITEAGDTCRELLLLMEGDAKIHYRLSEGIRVESLQPGQTLDELEVLAHSTSENTIIADSEKTRILAISVDAFDELLDGDPDFARRVLALESRQLQRFVRSVQESA</sequence>
<organism evidence="3 4">
    <name type="scientific">Phormidesmis priestleyi Ana</name>
    <dbReference type="NCBI Taxonomy" id="1666911"/>
    <lineage>
        <taxon>Bacteria</taxon>
        <taxon>Bacillati</taxon>
        <taxon>Cyanobacteriota</taxon>
        <taxon>Cyanophyceae</taxon>
        <taxon>Leptolyngbyales</taxon>
        <taxon>Leptolyngbyaceae</taxon>
        <taxon>Phormidesmis</taxon>
    </lineage>
</organism>
<dbReference type="SUPFAM" id="SSF51206">
    <property type="entry name" value="cAMP-binding domain-like"/>
    <property type="match status" value="1"/>
</dbReference>
<evidence type="ECO:0000259" key="1">
    <source>
        <dbReference type="PROSITE" id="PS50042"/>
    </source>
</evidence>
<dbReference type="EMBL" id="LJZR01000108">
    <property type="protein sequence ID" value="KPQ31362.1"/>
    <property type="molecule type" value="Genomic_DNA"/>
</dbReference>
<feature type="domain" description="Cyclic nucleotide-binding" evidence="1">
    <location>
        <begin position="421"/>
        <end position="540"/>
    </location>
</feature>
<dbReference type="PATRIC" id="fig|1666911.3.peg.1117"/>
<proteinExistence type="predicted"/>
<dbReference type="InterPro" id="IPR016024">
    <property type="entry name" value="ARM-type_fold"/>
</dbReference>
<dbReference type="InterPro" id="IPR014710">
    <property type="entry name" value="RmlC-like_jellyroll"/>
</dbReference>
<dbReference type="CDD" id="cd00038">
    <property type="entry name" value="CAP_ED"/>
    <property type="match status" value="1"/>
</dbReference>
<dbReference type="STRING" id="1666911.HLUCCA11_23890"/>
<dbReference type="Proteomes" id="UP000050465">
    <property type="component" value="Unassembled WGS sequence"/>
</dbReference>
<dbReference type="PROSITE" id="PS50042">
    <property type="entry name" value="CNMP_BINDING_3"/>
    <property type="match status" value="1"/>
</dbReference>
<comment type="caution">
    <text evidence="3">The sequence shown here is derived from an EMBL/GenBank/DDBJ whole genome shotgun (WGS) entry which is preliminary data.</text>
</comment>
<dbReference type="SMART" id="SM00100">
    <property type="entry name" value="cNMP"/>
    <property type="match status" value="1"/>
</dbReference>
<dbReference type="InterPro" id="IPR005491">
    <property type="entry name" value="ENT_dom"/>
</dbReference>
<dbReference type="Gene3D" id="2.60.120.10">
    <property type="entry name" value="Jelly Rolls"/>
    <property type="match status" value="1"/>
</dbReference>
<evidence type="ECO:0000313" key="3">
    <source>
        <dbReference type="EMBL" id="KPQ31362.1"/>
    </source>
</evidence>
<name>A0A0N8KLM6_9CYAN</name>
<gene>
    <name evidence="3" type="ORF">HLUCCA11_23890</name>
</gene>
<evidence type="ECO:0000313" key="4">
    <source>
        <dbReference type="Proteomes" id="UP000050465"/>
    </source>
</evidence>
<dbReference type="InterPro" id="IPR000595">
    <property type="entry name" value="cNMP-bd_dom"/>
</dbReference>
<dbReference type="InterPro" id="IPR018490">
    <property type="entry name" value="cNMP-bd_dom_sf"/>
</dbReference>
<feature type="domain" description="ENT" evidence="2">
    <location>
        <begin position="76"/>
        <end position="163"/>
    </location>
</feature>
<accession>A0A0N8KLM6</accession>
<reference evidence="3 4" key="1">
    <citation type="submission" date="2015-09" db="EMBL/GenBank/DDBJ databases">
        <title>Identification and resolution of microdiversity through metagenomic sequencing of parallel consortia.</title>
        <authorList>
            <person name="Nelson W.C."/>
            <person name="Romine M.F."/>
            <person name="Lindemann S.R."/>
        </authorList>
    </citation>
    <scope>NUCLEOTIDE SEQUENCE [LARGE SCALE GENOMIC DNA]</scope>
    <source>
        <strain evidence="3">Ana</strain>
    </source>
</reference>
<evidence type="ECO:0000259" key="2">
    <source>
        <dbReference type="PROSITE" id="PS51138"/>
    </source>
</evidence>